<dbReference type="AlphaFoldDB" id="A0A6A6RXL3"/>
<evidence type="ECO:0000313" key="2">
    <source>
        <dbReference type="Proteomes" id="UP000799753"/>
    </source>
</evidence>
<protein>
    <submittedName>
        <fullName evidence="1">Uncharacterized protein</fullName>
    </submittedName>
</protein>
<gene>
    <name evidence="1" type="ORF">P280DRAFT_470350</name>
</gene>
<evidence type="ECO:0000313" key="1">
    <source>
        <dbReference type="EMBL" id="KAF2639732.1"/>
    </source>
</evidence>
<sequence length="369" mass="42376">MDQDADLYEGFVSGDVLQQRLLANISETFGAVQTSPTSPTPSVVSSEGEVISHCPHSCPATAECTQSGHSTKYSAERVEFDARIERAHIEREIATVKSDEVDLTKRLNKREKNLEIVKRIQESSSYKSYYLPPPWSVNLVRTATLYPQILNRYCLLEERINKNLRERIDVLMCSCFPEFDNYLQTSRELRKLVEWGDNRGLLTPEHKEEWTTLSQILDYLTMMVDNAIGVRKAIGNCAEDEQDVLPIVCGAHEEVLYAMGRWPDLRKRWKALMKKERAIFPNRFSGDGGDSGVESEWEYEKGYRKQKVKKTPRGRLLWEGKYVQPGQGWSTIPRELPTITIHLTPPTPTLNDDKPFEADDFDDDFYWGS</sequence>
<keyword evidence="2" id="KW-1185">Reference proteome</keyword>
<accession>A0A6A6RXL3</accession>
<organism evidence="1 2">
    <name type="scientific">Massarina eburnea CBS 473.64</name>
    <dbReference type="NCBI Taxonomy" id="1395130"/>
    <lineage>
        <taxon>Eukaryota</taxon>
        <taxon>Fungi</taxon>
        <taxon>Dikarya</taxon>
        <taxon>Ascomycota</taxon>
        <taxon>Pezizomycotina</taxon>
        <taxon>Dothideomycetes</taxon>
        <taxon>Pleosporomycetidae</taxon>
        <taxon>Pleosporales</taxon>
        <taxon>Massarineae</taxon>
        <taxon>Massarinaceae</taxon>
        <taxon>Massarina</taxon>
    </lineage>
</organism>
<proteinExistence type="predicted"/>
<name>A0A6A6RXL3_9PLEO</name>
<dbReference type="EMBL" id="MU006786">
    <property type="protein sequence ID" value="KAF2639732.1"/>
    <property type="molecule type" value="Genomic_DNA"/>
</dbReference>
<dbReference type="Proteomes" id="UP000799753">
    <property type="component" value="Unassembled WGS sequence"/>
</dbReference>
<reference evidence="1" key="1">
    <citation type="journal article" date="2020" name="Stud. Mycol.">
        <title>101 Dothideomycetes genomes: a test case for predicting lifestyles and emergence of pathogens.</title>
        <authorList>
            <person name="Haridas S."/>
            <person name="Albert R."/>
            <person name="Binder M."/>
            <person name="Bloem J."/>
            <person name="Labutti K."/>
            <person name="Salamov A."/>
            <person name="Andreopoulos B."/>
            <person name="Baker S."/>
            <person name="Barry K."/>
            <person name="Bills G."/>
            <person name="Bluhm B."/>
            <person name="Cannon C."/>
            <person name="Castanera R."/>
            <person name="Culley D."/>
            <person name="Daum C."/>
            <person name="Ezra D."/>
            <person name="Gonzalez J."/>
            <person name="Henrissat B."/>
            <person name="Kuo A."/>
            <person name="Liang C."/>
            <person name="Lipzen A."/>
            <person name="Lutzoni F."/>
            <person name="Magnuson J."/>
            <person name="Mondo S."/>
            <person name="Nolan M."/>
            <person name="Ohm R."/>
            <person name="Pangilinan J."/>
            <person name="Park H.-J."/>
            <person name="Ramirez L."/>
            <person name="Alfaro M."/>
            <person name="Sun H."/>
            <person name="Tritt A."/>
            <person name="Yoshinaga Y."/>
            <person name="Zwiers L.-H."/>
            <person name="Turgeon B."/>
            <person name="Goodwin S."/>
            <person name="Spatafora J."/>
            <person name="Crous P."/>
            <person name="Grigoriev I."/>
        </authorList>
    </citation>
    <scope>NUCLEOTIDE SEQUENCE</scope>
    <source>
        <strain evidence="1">CBS 473.64</strain>
    </source>
</reference>